<dbReference type="AlphaFoldDB" id="A0A378KT53"/>
<dbReference type="Gene3D" id="3.30.420.40">
    <property type="match status" value="2"/>
</dbReference>
<evidence type="ECO:0000313" key="3">
    <source>
        <dbReference type="Proteomes" id="UP000054639"/>
    </source>
</evidence>
<reference evidence="1 3" key="1">
    <citation type="submission" date="2015-11" db="EMBL/GenBank/DDBJ databases">
        <title>Genomic analysis of 38 Legionella species identifies large and diverse effector repertoires.</title>
        <authorList>
            <person name="Burstein D."/>
            <person name="Amaro F."/>
            <person name="Zusman T."/>
            <person name="Lifshitz Z."/>
            <person name="Cohen O."/>
            <person name="Gilbert J.A."/>
            <person name="Pupko T."/>
            <person name="Shuman H.A."/>
            <person name="Segal G."/>
        </authorList>
    </citation>
    <scope>NUCLEOTIDE SEQUENCE [LARGE SCALE GENOMIC DNA]</scope>
    <source>
        <strain evidence="1 3">ATCC 49507</strain>
    </source>
</reference>
<dbReference type="OrthoDB" id="5296002at2"/>
<proteinExistence type="predicted"/>
<dbReference type="Gene3D" id="3.30.1490.300">
    <property type="match status" value="1"/>
</dbReference>
<keyword evidence="3" id="KW-1185">Reference proteome</keyword>
<dbReference type="Proteomes" id="UP000054639">
    <property type="component" value="Unassembled WGS sequence"/>
</dbReference>
<evidence type="ECO:0000313" key="1">
    <source>
        <dbReference type="EMBL" id="KTD50721.1"/>
    </source>
</evidence>
<sequence length="307" mass="34644">MFGFGKAKKPSRQLSCLLSEHGFSLVELEEGSRIRFCEHHYFPDPKPELFTKGISEATKRYNLFGQPCQVILSPGLYQLLLMDALEVPEQEMAKALRWHLKGMIDYPLNDIAVDTFMVPLHGAGGLRKRVFVAVTPQIELITKVELLKRCLLNISSISIAELALSQLVMRAPIDPESPSIVVSYDANVCRLHIYYKDNLYLSRALSISPSIIEPDSTAIHDMVLEIQRSIDYCLIELKLPEPKKIFFTPSFYAAGDLFPQLKEDLAKDVLLLDVHAYFTAEQMISPPVMAEAFYAIGGALMHLNREK</sequence>
<organism evidence="2 4">
    <name type="scientific">Legionella quateirensis</name>
    <dbReference type="NCBI Taxonomy" id="45072"/>
    <lineage>
        <taxon>Bacteria</taxon>
        <taxon>Pseudomonadati</taxon>
        <taxon>Pseudomonadota</taxon>
        <taxon>Gammaproteobacteria</taxon>
        <taxon>Legionellales</taxon>
        <taxon>Legionellaceae</taxon>
        <taxon>Legionella</taxon>
    </lineage>
</organism>
<dbReference type="EMBL" id="LNYR01000012">
    <property type="protein sequence ID" value="KTD50721.1"/>
    <property type="molecule type" value="Genomic_DNA"/>
</dbReference>
<dbReference type="STRING" id="45072.Lqua_0948"/>
<gene>
    <name evidence="1" type="ORF">Lqua_0948</name>
    <name evidence="2" type="ORF">NCTC12376_01849</name>
</gene>
<dbReference type="RefSeq" id="WP_058473150.1">
    <property type="nucleotide sequence ID" value="NZ_CAAAIL010000004.1"/>
</dbReference>
<name>A0A378KT53_9GAMM</name>
<dbReference type="Proteomes" id="UP000254230">
    <property type="component" value="Unassembled WGS sequence"/>
</dbReference>
<evidence type="ECO:0000313" key="2">
    <source>
        <dbReference type="EMBL" id="STY18034.1"/>
    </source>
</evidence>
<evidence type="ECO:0008006" key="5">
    <source>
        <dbReference type="Google" id="ProtNLM"/>
    </source>
</evidence>
<reference evidence="2 4" key="2">
    <citation type="submission" date="2018-06" db="EMBL/GenBank/DDBJ databases">
        <authorList>
            <consortium name="Pathogen Informatics"/>
            <person name="Doyle S."/>
        </authorList>
    </citation>
    <scope>NUCLEOTIDE SEQUENCE [LARGE SCALE GENOMIC DNA]</scope>
    <source>
        <strain evidence="2 4">NCTC12376</strain>
    </source>
</reference>
<accession>A0A378KT53</accession>
<evidence type="ECO:0000313" key="4">
    <source>
        <dbReference type="Proteomes" id="UP000254230"/>
    </source>
</evidence>
<protein>
    <recommendedName>
        <fullName evidence="5">Type IV pilus assembly protein PilM</fullName>
    </recommendedName>
</protein>
<dbReference type="EMBL" id="UGOW01000001">
    <property type="protein sequence ID" value="STY18034.1"/>
    <property type="molecule type" value="Genomic_DNA"/>
</dbReference>